<dbReference type="GO" id="GO:0061630">
    <property type="term" value="F:ubiquitin protein ligase activity"/>
    <property type="evidence" value="ECO:0007669"/>
    <property type="project" value="UniProtKB-EC"/>
</dbReference>
<evidence type="ECO:0000256" key="4">
    <source>
        <dbReference type="ARBA" id="ARBA00022723"/>
    </source>
</evidence>
<accession>A0AAV6NGV6</accession>
<keyword evidence="6" id="KW-0833">Ubl conjugation pathway</keyword>
<feature type="domain" description="PGG" evidence="10">
    <location>
        <begin position="493"/>
        <end position="606"/>
    </location>
</feature>
<evidence type="ECO:0000256" key="7">
    <source>
        <dbReference type="ARBA" id="ARBA00022833"/>
    </source>
</evidence>
<evidence type="ECO:0000259" key="10">
    <source>
        <dbReference type="Pfam" id="PF13962"/>
    </source>
</evidence>
<dbReference type="EMBL" id="JAGKQH010000006">
    <property type="protein sequence ID" value="KAG6596981.1"/>
    <property type="molecule type" value="Genomic_DNA"/>
</dbReference>
<dbReference type="Pfam" id="PF14369">
    <property type="entry name" value="Zn_ribbon_19"/>
    <property type="match status" value="1"/>
</dbReference>
<name>A0AAV6NGV6_9ROSI</name>
<keyword evidence="3" id="KW-0808">Transferase</keyword>
<feature type="transmembrane region" description="Helical" evidence="9">
    <location>
        <begin position="586"/>
        <end position="607"/>
    </location>
</feature>
<dbReference type="InterPro" id="IPR026961">
    <property type="entry name" value="PGG_dom"/>
</dbReference>
<keyword evidence="13" id="KW-1185">Reference proteome</keyword>
<keyword evidence="8" id="KW-0040">ANK repeat</keyword>
<evidence type="ECO:0000256" key="6">
    <source>
        <dbReference type="ARBA" id="ARBA00022786"/>
    </source>
</evidence>
<feature type="non-terminal residue" evidence="12">
    <location>
        <position position="1"/>
    </location>
</feature>
<dbReference type="GO" id="GO:0016020">
    <property type="term" value="C:membrane"/>
    <property type="evidence" value="ECO:0007669"/>
    <property type="project" value="TreeGrafter"/>
</dbReference>
<keyword evidence="4" id="KW-0479">Metal-binding</keyword>
<comment type="caution">
    <text evidence="12">The sequence shown here is derived from an EMBL/GenBank/DDBJ whole genome shotgun (WGS) entry which is preliminary data.</text>
</comment>
<gene>
    <name evidence="12" type="primary">RHC1A</name>
    <name evidence="12" type="ORF">SDJN03_10161</name>
</gene>
<organism evidence="12 13">
    <name type="scientific">Cucurbita argyrosperma subsp. sororia</name>
    <dbReference type="NCBI Taxonomy" id="37648"/>
    <lineage>
        <taxon>Eukaryota</taxon>
        <taxon>Viridiplantae</taxon>
        <taxon>Streptophyta</taxon>
        <taxon>Embryophyta</taxon>
        <taxon>Tracheophyta</taxon>
        <taxon>Spermatophyta</taxon>
        <taxon>Magnoliopsida</taxon>
        <taxon>eudicotyledons</taxon>
        <taxon>Gunneridae</taxon>
        <taxon>Pentapetalae</taxon>
        <taxon>rosids</taxon>
        <taxon>fabids</taxon>
        <taxon>Cucurbitales</taxon>
        <taxon>Cucurbitaceae</taxon>
        <taxon>Cucurbiteae</taxon>
        <taxon>Cucurbita</taxon>
    </lineage>
</organism>
<evidence type="ECO:0000256" key="3">
    <source>
        <dbReference type="ARBA" id="ARBA00022679"/>
    </source>
</evidence>
<evidence type="ECO:0000259" key="11">
    <source>
        <dbReference type="Pfam" id="PF14369"/>
    </source>
</evidence>
<feature type="repeat" description="ANK" evidence="8">
    <location>
        <begin position="103"/>
        <end position="125"/>
    </location>
</feature>
<dbReference type="InterPro" id="IPR002110">
    <property type="entry name" value="Ankyrin_rpt"/>
</dbReference>
<dbReference type="Pfam" id="PF13962">
    <property type="entry name" value="PGG"/>
    <property type="match status" value="1"/>
</dbReference>
<evidence type="ECO:0000256" key="8">
    <source>
        <dbReference type="PROSITE-ProRule" id="PRU00023"/>
    </source>
</evidence>
<keyword evidence="9" id="KW-0812">Transmembrane</keyword>
<dbReference type="PANTHER" id="PTHR24177">
    <property type="entry name" value="CASKIN"/>
    <property type="match status" value="1"/>
</dbReference>
<keyword evidence="7" id="KW-0862">Zinc</keyword>
<dbReference type="PROSITE" id="PS50297">
    <property type="entry name" value="ANK_REP_REGION"/>
    <property type="match status" value="2"/>
</dbReference>
<dbReference type="EC" id="2.3.2.27" evidence="2"/>
<evidence type="ECO:0000256" key="1">
    <source>
        <dbReference type="ARBA" id="ARBA00000900"/>
    </source>
</evidence>
<feature type="domain" description="E3 ubiquitin-protein ligase RNF126-like zinc-ribbon" evidence="11">
    <location>
        <begin position="649"/>
        <end position="680"/>
    </location>
</feature>
<comment type="catalytic activity">
    <reaction evidence="1">
        <text>S-ubiquitinyl-[E2 ubiquitin-conjugating enzyme]-L-cysteine + [acceptor protein]-L-lysine = [E2 ubiquitin-conjugating enzyme]-L-cysteine + N(6)-ubiquitinyl-[acceptor protein]-L-lysine.</text>
        <dbReference type="EC" id="2.3.2.27"/>
    </reaction>
</comment>
<dbReference type="SMART" id="SM00248">
    <property type="entry name" value="ANK"/>
    <property type="match status" value="5"/>
</dbReference>
<evidence type="ECO:0000256" key="5">
    <source>
        <dbReference type="ARBA" id="ARBA00022771"/>
    </source>
</evidence>
<proteinExistence type="predicted"/>
<feature type="repeat" description="ANK" evidence="8">
    <location>
        <begin position="69"/>
        <end position="101"/>
    </location>
</feature>
<feature type="transmembrane region" description="Helical" evidence="9">
    <location>
        <begin position="932"/>
        <end position="954"/>
    </location>
</feature>
<reference evidence="12 13" key="1">
    <citation type="journal article" date="2021" name="Hortic Res">
        <title>The domestication of Cucurbita argyrosperma as revealed by the genome of its wild relative.</title>
        <authorList>
            <person name="Barrera-Redondo J."/>
            <person name="Sanchez-de la Vega G."/>
            <person name="Aguirre-Liguori J.A."/>
            <person name="Castellanos-Morales G."/>
            <person name="Gutierrez-Guerrero Y.T."/>
            <person name="Aguirre-Dugua X."/>
            <person name="Aguirre-Planter E."/>
            <person name="Tenaillon M.I."/>
            <person name="Lira-Saade R."/>
            <person name="Eguiarte L.E."/>
        </authorList>
    </citation>
    <scope>NUCLEOTIDE SEQUENCE [LARGE SCALE GENOMIC DNA]</scope>
    <source>
        <strain evidence="12">JBR-2021</strain>
    </source>
</reference>
<evidence type="ECO:0000256" key="2">
    <source>
        <dbReference type="ARBA" id="ARBA00012483"/>
    </source>
</evidence>
<keyword evidence="5" id="KW-0863">Zinc-finger</keyword>
<dbReference type="Proteomes" id="UP000685013">
    <property type="component" value="Chromosome 6"/>
</dbReference>
<sequence length="965" mass="108737">MRGLYKAVIKEEWKSVQEELKEEMKIVFPMTTSKDTALHLAVYSGEAQPLKSLLAAITTVRDDFWRNSAGNTPLHEAATIGNLAAVKLLVDYNKEDLLAENIYGETPLFRAARCGHLEIVKFILEDCDDYLSRSPRNWTTRNNKPIIHAVIQSQKFDVALKLAEFDESLLEMKDSEGKTALQVLANMPLAFHSGSSLTFFESFIYTLLPSEDIYNYKPSNCESSKNHASWCLKNKKNGDLEGGTNSNPPPNFWIYFVGCLTGLFWRFIFLGWPQWKEMYKKKRHHKLGVTITKKLAQIDHSWRKTKVTPDTTEIDSTGISLSDENEKLDILEIQSKPVNNQGEIPDFEYNDHHETPLLLAAANGIIEIVDEIFQANPQAVDYLTVHDRNILHVAIAHRRKNIFDWILKRRLIMARLVSRIDDMGFTALHHVGITKFYSGGTHGPALQLQEELKWYERVQTQIPALYTMHHSKMKWTARDFFEKTHNKLLEDGKEWLKKTSESCSAVAVLISTVVFAAAYTVPGGLNSKTGSPVLLTEPVYIVFTIMDIIGLATALTSLVLFLSVLTSSFKMDAFLYTLPLKLSMGFQLLFLSVATTMMAFALTIVLTMKTEEMKWTGSLPSSLLSTSLHSFFFFPFASPEKRGRMSSRNTHWCYRCEQPVQLRGRDMVCASCNGGFVQELDEMMERDPLDFFGANGHEYHNRRLGLLELFSNFMRQRLIDRNDMRGRLESIPDHGSGFGPWLIFGGQIPVRLSGHGGFEAFFNGVPGIGVSRSNGGDYFIGPGLEELFEQLSANDRRGPPPASRSSIDAMPVVKITQRHIRSNSHCPVCQDKFELGTTPALFAAKSCLHKGQVVATARLEATILVETAERGRIVGQIKEGGTHFQVYGHSERQVLTQTIVRPLEAAHQPYMRAPNTKQGILDGLSTSVNDDIFLCLIDAAAVCIWFSYVLAMLFRFRVAVNLESV</sequence>
<dbReference type="GO" id="GO:0008270">
    <property type="term" value="F:zinc ion binding"/>
    <property type="evidence" value="ECO:0007669"/>
    <property type="project" value="UniProtKB-KW"/>
</dbReference>
<feature type="transmembrane region" description="Helical" evidence="9">
    <location>
        <begin position="541"/>
        <end position="565"/>
    </location>
</feature>
<keyword evidence="9" id="KW-1133">Transmembrane helix</keyword>
<dbReference type="InterPro" id="IPR039525">
    <property type="entry name" value="RNF126-like_zinc-ribbon"/>
</dbReference>
<evidence type="ECO:0000256" key="9">
    <source>
        <dbReference type="SAM" id="Phobius"/>
    </source>
</evidence>
<dbReference type="Pfam" id="PF12796">
    <property type="entry name" value="Ank_2"/>
    <property type="match status" value="1"/>
</dbReference>
<feature type="transmembrane region" description="Helical" evidence="9">
    <location>
        <begin position="503"/>
        <end position="521"/>
    </location>
</feature>
<dbReference type="AlphaFoldDB" id="A0AAV6NGV6"/>
<keyword evidence="9" id="KW-0472">Membrane</keyword>
<evidence type="ECO:0000313" key="13">
    <source>
        <dbReference type="Proteomes" id="UP000685013"/>
    </source>
</evidence>
<dbReference type="PANTHER" id="PTHR24177:SF215">
    <property type="entry name" value="PGG DOMAIN-CONTAINING PROTEIN"/>
    <property type="match status" value="1"/>
</dbReference>
<evidence type="ECO:0000313" key="12">
    <source>
        <dbReference type="EMBL" id="KAG6596981.1"/>
    </source>
</evidence>
<feature type="transmembrane region" description="Helical" evidence="9">
    <location>
        <begin position="252"/>
        <end position="272"/>
    </location>
</feature>
<protein>
    <recommendedName>
        <fullName evidence="2">RING-type E3 ubiquitin transferase</fullName>
        <ecNumber evidence="2">2.3.2.27</ecNumber>
    </recommendedName>
</protein>
<feature type="transmembrane region" description="Helical" evidence="9">
    <location>
        <begin position="619"/>
        <end position="638"/>
    </location>
</feature>
<dbReference type="PROSITE" id="PS50088">
    <property type="entry name" value="ANK_REPEAT"/>
    <property type="match status" value="2"/>
</dbReference>